<reference evidence="4 5" key="1">
    <citation type="submission" date="2018-05" db="EMBL/GenBank/DDBJ databases">
        <title>Vibrio limimaris sp. nov., isolated from marine sediment.</title>
        <authorList>
            <person name="Li C.-M."/>
        </authorList>
    </citation>
    <scope>NUCLEOTIDE SEQUENCE [LARGE SCALE GENOMIC DNA]</scope>
    <source>
        <strain evidence="4 5">E4404</strain>
    </source>
</reference>
<dbReference type="GO" id="GO:0003677">
    <property type="term" value="F:DNA binding"/>
    <property type="evidence" value="ECO:0007669"/>
    <property type="project" value="InterPro"/>
</dbReference>
<feature type="compositionally biased region" description="Polar residues" evidence="1">
    <location>
        <begin position="218"/>
        <end position="230"/>
    </location>
</feature>
<sequence length="319" mass="35085">MSTEKANTEQEDVSVPHIQAGDLLREAREKAGFSQQEVADRLRLKLSVIQNIDQNDFEFDHVATFTRGYLRSYAKLVSVDERIILNALDGVDEAQHKEHSMQSFSRKTKREKHDSRIMKLTWGIFAVIIGISSVWWYQNQQDTITEFSEQDAAETQSVDESQPVSGDAQIEFETVTDQVQEADQASSSDVVTEEDSTASQSTPDTAVNQESVEEDSANAETDTVADNQSELTEEQPAAVRENTSLVMSFSADCWIQVKDAAGKTLAVGVKQAGQSLTLNGETPYSIILGAPEGVTMTFASEPVDLSGYTSGKVARFTLP</sequence>
<keyword evidence="2" id="KW-0812">Transmembrane</keyword>
<dbReference type="InterPro" id="IPR010982">
    <property type="entry name" value="Lambda_DNA-bd_dom_sf"/>
</dbReference>
<gene>
    <name evidence="4" type="ORF">DI392_03555</name>
</gene>
<dbReference type="RefSeq" id="WP_109318501.1">
    <property type="nucleotide sequence ID" value="NZ_QFWT01000001.1"/>
</dbReference>
<keyword evidence="5" id="KW-1185">Reference proteome</keyword>
<evidence type="ECO:0000313" key="4">
    <source>
        <dbReference type="EMBL" id="PWI35349.1"/>
    </source>
</evidence>
<feature type="domain" description="HTH cro/C1-type" evidence="3">
    <location>
        <begin position="24"/>
        <end position="52"/>
    </location>
</feature>
<feature type="region of interest" description="Disordered" evidence="1">
    <location>
        <begin position="178"/>
        <end position="239"/>
    </location>
</feature>
<dbReference type="EMBL" id="QFWT01000001">
    <property type="protein sequence ID" value="PWI35349.1"/>
    <property type="molecule type" value="Genomic_DNA"/>
</dbReference>
<dbReference type="Gene3D" id="1.10.260.40">
    <property type="entry name" value="lambda repressor-like DNA-binding domains"/>
    <property type="match status" value="1"/>
</dbReference>
<dbReference type="InterPro" id="IPR025194">
    <property type="entry name" value="RodZ-like_C"/>
</dbReference>
<dbReference type="InterPro" id="IPR050400">
    <property type="entry name" value="Bact_Cytoskel_RodZ"/>
</dbReference>
<comment type="caution">
    <text evidence="4">The sequence shown here is derived from an EMBL/GenBank/DDBJ whole genome shotgun (WGS) entry which is preliminary data.</text>
</comment>
<dbReference type="Pfam" id="PF13413">
    <property type="entry name" value="HTH_25"/>
    <property type="match status" value="1"/>
</dbReference>
<dbReference type="CDD" id="cd00093">
    <property type="entry name" value="HTH_XRE"/>
    <property type="match status" value="1"/>
</dbReference>
<dbReference type="PROSITE" id="PS50943">
    <property type="entry name" value="HTH_CROC1"/>
    <property type="match status" value="1"/>
</dbReference>
<name>A0A2U3BEZ8_9VIBR</name>
<protein>
    <submittedName>
        <fullName evidence="4">Cytoskeleton protein RodZ</fullName>
    </submittedName>
</protein>
<dbReference type="Pfam" id="PF13464">
    <property type="entry name" value="RodZ_C"/>
    <property type="match status" value="1"/>
</dbReference>
<dbReference type="AlphaFoldDB" id="A0A2U3BEZ8"/>
<keyword evidence="2" id="KW-1133">Transmembrane helix</keyword>
<feature type="transmembrane region" description="Helical" evidence="2">
    <location>
        <begin position="117"/>
        <end position="137"/>
    </location>
</feature>
<dbReference type="InterPro" id="IPR001387">
    <property type="entry name" value="Cro/C1-type_HTH"/>
</dbReference>
<evidence type="ECO:0000259" key="3">
    <source>
        <dbReference type="PROSITE" id="PS50943"/>
    </source>
</evidence>
<dbReference type="OrthoDB" id="9790252at2"/>
<keyword evidence="2" id="KW-0472">Membrane</keyword>
<evidence type="ECO:0000313" key="5">
    <source>
        <dbReference type="Proteomes" id="UP000245362"/>
    </source>
</evidence>
<dbReference type="NCBIfam" id="NF008109">
    <property type="entry name" value="PRK10856.1"/>
    <property type="match status" value="1"/>
</dbReference>
<evidence type="ECO:0000256" key="1">
    <source>
        <dbReference type="SAM" id="MobiDB-lite"/>
    </source>
</evidence>
<dbReference type="SUPFAM" id="SSF47413">
    <property type="entry name" value="lambda repressor-like DNA-binding domains"/>
    <property type="match status" value="1"/>
</dbReference>
<dbReference type="PANTHER" id="PTHR34475:SF1">
    <property type="entry name" value="CYTOSKELETON PROTEIN RODZ"/>
    <property type="match status" value="1"/>
</dbReference>
<dbReference type="PANTHER" id="PTHR34475">
    <property type="match status" value="1"/>
</dbReference>
<accession>A0A2U3BEZ8</accession>
<feature type="compositionally biased region" description="Polar residues" evidence="1">
    <location>
        <begin position="197"/>
        <end position="210"/>
    </location>
</feature>
<organism evidence="4 5">
    <name type="scientific">Vibrio albus</name>
    <dbReference type="NCBI Taxonomy" id="2200953"/>
    <lineage>
        <taxon>Bacteria</taxon>
        <taxon>Pseudomonadati</taxon>
        <taxon>Pseudomonadota</taxon>
        <taxon>Gammaproteobacteria</taxon>
        <taxon>Vibrionales</taxon>
        <taxon>Vibrionaceae</taxon>
        <taxon>Vibrio</taxon>
    </lineage>
</organism>
<dbReference type="Proteomes" id="UP000245362">
    <property type="component" value="Unassembled WGS sequence"/>
</dbReference>
<proteinExistence type="predicted"/>
<evidence type="ECO:0000256" key="2">
    <source>
        <dbReference type="SAM" id="Phobius"/>
    </source>
</evidence>
<feature type="compositionally biased region" description="Polar residues" evidence="1">
    <location>
        <begin position="178"/>
        <end position="190"/>
    </location>
</feature>